<dbReference type="EMBL" id="LWMW01000136">
    <property type="protein sequence ID" value="KZX15000.1"/>
    <property type="molecule type" value="Genomic_DNA"/>
</dbReference>
<sequence>MNKFKLKNRPMLLILAVLFTMIATVAISGSVMAADTTYDTSNKWNSTYEDLENNLTIAEKDSTKANETVQKENKTLADKDKNVQTLEKKQANALSDQKKVLNTRTAKYNAYKKAFTKYKSAYNKYVTALKKYKAKPTKTNKNKALKAKKTAKTYKNKARSAKNEYNNARYNYESSKRSVTQLNTELSSAIDLLNYYQNRLTKAEYALGDALWKESLANRSYNNAKSVVDGILGNFTESIYDIYNTELFNGNINDVNAIDPQTIAENVAIALGLDPNDPNTNTDLYNAFIDSFVSNFTKILAEENSTNMGNDTFFKIASDTYLTNYTNVVMNSYFADSDYANSGYFEWDNTAITDYITDVITGNVTEAYNKGYGAFVNDATNRSNASATNATIAKGQELIDALLDAVNNVKGNASIVMTGLGTLLTNFEAIYNATDALATAAGTGSGQSNAISANDTANQLLDEATTTAVDVNAGYDSLNAAADNVTGAKSLADSATTIADILASYNQALSNATIVHDEAERAVDAANRYHTPVETALTDISTDAGSAGTSDSTLSGNVTAVTNAVITASETGVDIETAIGNLDDANNILDPLL</sequence>
<reference evidence="2 3" key="1">
    <citation type="submission" date="2016-04" db="EMBL/GenBank/DDBJ databases">
        <title>Genome sequence of Methanobrevibacter cuticularis DSM 11139.</title>
        <authorList>
            <person name="Poehlein A."/>
            <person name="Seedorf H."/>
            <person name="Daniel R."/>
        </authorList>
    </citation>
    <scope>NUCLEOTIDE SEQUENCE [LARGE SCALE GENOMIC DNA]</scope>
    <source>
        <strain evidence="2 3">DSM 11139</strain>
    </source>
</reference>
<feature type="coiled-coil region" evidence="1">
    <location>
        <begin position="41"/>
        <end position="89"/>
    </location>
</feature>
<organism evidence="2 3">
    <name type="scientific">Methanobrevibacter cuticularis</name>
    <dbReference type="NCBI Taxonomy" id="47311"/>
    <lineage>
        <taxon>Archaea</taxon>
        <taxon>Methanobacteriati</taxon>
        <taxon>Methanobacteriota</taxon>
        <taxon>Methanomada group</taxon>
        <taxon>Methanobacteria</taxon>
        <taxon>Methanobacteriales</taxon>
        <taxon>Methanobacteriaceae</taxon>
        <taxon>Methanobrevibacter</taxon>
    </lineage>
</organism>
<proteinExistence type="predicted"/>
<dbReference type="RefSeq" id="WP_157082562.1">
    <property type="nucleotide sequence ID" value="NZ_LWMW01000136.1"/>
</dbReference>
<dbReference type="OrthoDB" id="79526at2157"/>
<dbReference type="Proteomes" id="UP000077275">
    <property type="component" value="Unassembled WGS sequence"/>
</dbReference>
<feature type="coiled-coil region" evidence="1">
    <location>
        <begin position="144"/>
        <end position="171"/>
    </location>
</feature>
<evidence type="ECO:0000313" key="2">
    <source>
        <dbReference type="EMBL" id="KZX15000.1"/>
    </source>
</evidence>
<dbReference type="PATRIC" id="fig|47311.3.peg.1958"/>
<evidence type="ECO:0000313" key="3">
    <source>
        <dbReference type="Proteomes" id="UP000077275"/>
    </source>
</evidence>
<gene>
    <name evidence="2" type="primary">smc_4</name>
    <name evidence="2" type="ORF">MBCUT_18020</name>
</gene>
<keyword evidence="1" id="KW-0175">Coiled coil</keyword>
<protein>
    <submittedName>
        <fullName evidence="2">Chromosome partition protein Smc</fullName>
    </submittedName>
</protein>
<accession>A0A166CYI1</accession>
<evidence type="ECO:0000256" key="1">
    <source>
        <dbReference type="SAM" id="Coils"/>
    </source>
</evidence>
<comment type="caution">
    <text evidence="2">The sequence shown here is derived from an EMBL/GenBank/DDBJ whole genome shotgun (WGS) entry which is preliminary data.</text>
</comment>
<dbReference type="AlphaFoldDB" id="A0A166CYI1"/>
<keyword evidence="3" id="KW-1185">Reference proteome</keyword>
<name>A0A166CYI1_9EURY</name>